<dbReference type="InterPro" id="IPR000340">
    <property type="entry name" value="Dual-sp_phosphatase_cat-dom"/>
</dbReference>
<evidence type="ECO:0000256" key="7">
    <source>
        <dbReference type="ARBA" id="ARBA00023128"/>
    </source>
</evidence>
<evidence type="ECO:0000256" key="5">
    <source>
        <dbReference type="ARBA" id="ARBA00022840"/>
    </source>
</evidence>
<dbReference type="InterPro" id="IPR057495">
    <property type="entry name" value="AAA_lid_BCS1"/>
</dbReference>
<evidence type="ECO:0000256" key="12">
    <source>
        <dbReference type="SAM" id="Coils"/>
    </source>
</evidence>
<dbReference type="PANTHER" id="PTHR23070">
    <property type="entry name" value="BCS1 AAA-TYPE ATPASE"/>
    <property type="match status" value="1"/>
</dbReference>
<dbReference type="CDD" id="cd14498">
    <property type="entry name" value="DSP"/>
    <property type="match status" value="1"/>
</dbReference>
<comment type="catalytic activity">
    <reaction evidence="11">
        <text>ATP + H2O = ADP + phosphate + H(+)</text>
        <dbReference type="Rhea" id="RHEA:13065"/>
        <dbReference type="ChEBI" id="CHEBI:15377"/>
        <dbReference type="ChEBI" id="CHEBI:15378"/>
        <dbReference type="ChEBI" id="CHEBI:30616"/>
        <dbReference type="ChEBI" id="CHEBI:43474"/>
        <dbReference type="ChEBI" id="CHEBI:456216"/>
    </reaction>
    <physiologicalReaction direction="left-to-right" evidence="11">
        <dbReference type="Rhea" id="RHEA:13066"/>
    </physiologicalReaction>
</comment>
<name>A0A0M3IFS9_ASCLU</name>
<dbReference type="AlphaFoldDB" id="A0A0M3IFS9"/>
<dbReference type="GO" id="GO:0051301">
    <property type="term" value="P:cell division"/>
    <property type="evidence" value="ECO:0007669"/>
    <property type="project" value="InterPro"/>
</dbReference>
<proteinExistence type="predicted"/>
<keyword evidence="5" id="KW-0067">ATP-binding</keyword>
<dbReference type="GO" id="GO:0007059">
    <property type="term" value="P:chromosome segregation"/>
    <property type="evidence" value="ECO:0007669"/>
    <property type="project" value="InterPro"/>
</dbReference>
<dbReference type="InterPro" id="IPR027417">
    <property type="entry name" value="P-loop_NTPase"/>
</dbReference>
<evidence type="ECO:0000256" key="13">
    <source>
        <dbReference type="SAM" id="Phobius"/>
    </source>
</evidence>
<evidence type="ECO:0000259" key="14">
    <source>
        <dbReference type="SMART" id="SM01024"/>
    </source>
</evidence>
<keyword evidence="8 13" id="KW-0472">Membrane</keyword>
<evidence type="ECO:0000256" key="4">
    <source>
        <dbReference type="ARBA" id="ARBA00022801"/>
    </source>
</evidence>
<organism evidence="15 16">
    <name type="scientific">Ascaris lumbricoides</name>
    <name type="common">Giant roundworm</name>
    <dbReference type="NCBI Taxonomy" id="6252"/>
    <lineage>
        <taxon>Eukaryota</taxon>
        <taxon>Metazoa</taxon>
        <taxon>Ecdysozoa</taxon>
        <taxon>Nematoda</taxon>
        <taxon>Chromadorea</taxon>
        <taxon>Rhabditida</taxon>
        <taxon>Spirurina</taxon>
        <taxon>Ascaridomorpha</taxon>
        <taxon>Ascaridoidea</taxon>
        <taxon>Ascarididae</taxon>
        <taxon>Ascaris</taxon>
    </lineage>
</organism>
<sequence>MAINVLEEKPGQPYKQDLIPYFEDFIALIAKAKALKKCVLVHSHYGRNRAPAFTAAYLMHEIRCTRVQALARVNDCMSKTRPGLCISDTLQRALMRWQTVLGIRAADSGANGCLDEAIEKLAIALDRLAESQKELESIQGADHDEDRNFLRVHGIDIDGQDVNSKENMMQPNDKAVIDGQEEPSEMKGNHLAAERARIGVGCRSNSLAKVLLDQVGSKDFSRIPPTTRARLDLNSFNEMIVALNEAIAKKMTLLKKPIQQLRQEEREIVYAWRSQFGSGWAIKYDPVNWDHPFKEGAKLCSAEILKAMWWSNGGAEGTSSQTPSVDFTLMETERGQSHSLFREVGKLFVLFYYYEVVWFISNSIRYFYFQIYDSLSTNPYFGAGAGLAGIGLGMSILRRLAIVSNAFFRRRFIISLEINNEDAAYPWLLNYINRHSVRQTRHLSVHTAVRQAESGRTLTTFSYLPGHGMHYFVHNYRWIQVERQREKQTIQRNGYRTPFETVTLTTIGADVQFLKSILDKATAEALAQLICLKFLTWLCVSLFRSNRITFVEVETGLVVYQAVGPDWRRFGTPRRKRPLASVVLDGRLSDEIHDDFSEFCSSAQSFLLLYYFITTLHRVTFSGLLNAIDGVACAEERILFMTTNHIERLDPALIRPGRVDVKKYFGYCKGTMLAKVSGISGILILRMFIRFYGNRVSDEMAYKFQTSATALGADLSPAQIQGHLLLHKEDPQAAINNISMLTAAT</sequence>
<dbReference type="InterPro" id="IPR009829">
    <property type="entry name" value="SKA1"/>
</dbReference>
<dbReference type="GO" id="GO:0008017">
    <property type="term" value="F:microtubule binding"/>
    <property type="evidence" value="ECO:0007669"/>
    <property type="project" value="InterPro"/>
</dbReference>
<keyword evidence="6 13" id="KW-1133">Transmembrane helix</keyword>
<feature type="domain" description="BCS1 N-terminal" evidence="14">
    <location>
        <begin position="388"/>
        <end position="582"/>
    </location>
</feature>
<dbReference type="InterPro" id="IPR050747">
    <property type="entry name" value="Mitochondrial_chaperone_BCS1"/>
</dbReference>
<evidence type="ECO:0000256" key="8">
    <source>
        <dbReference type="ARBA" id="ARBA00023136"/>
    </source>
</evidence>
<dbReference type="Pfam" id="PF00782">
    <property type="entry name" value="DSPc"/>
    <property type="match status" value="1"/>
</dbReference>
<dbReference type="InterPro" id="IPR042031">
    <property type="entry name" value="SKA1_MBD_sf"/>
</dbReference>
<dbReference type="Gene3D" id="3.40.50.300">
    <property type="entry name" value="P-loop containing nucleotide triphosphate hydrolases"/>
    <property type="match status" value="1"/>
</dbReference>
<evidence type="ECO:0000256" key="3">
    <source>
        <dbReference type="ARBA" id="ARBA00022741"/>
    </source>
</evidence>
<dbReference type="Gene3D" id="1.10.10.1890">
    <property type="entry name" value="Ska1 microtubule binding domain-like"/>
    <property type="match status" value="1"/>
</dbReference>
<evidence type="ECO:0000256" key="11">
    <source>
        <dbReference type="ARBA" id="ARBA00048778"/>
    </source>
</evidence>
<dbReference type="GO" id="GO:0005524">
    <property type="term" value="F:ATP binding"/>
    <property type="evidence" value="ECO:0007669"/>
    <property type="project" value="UniProtKB-KW"/>
</dbReference>
<accession>A0A0M3IFS9</accession>
<evidence type="ECO:0000256" key="2">
    <source>
        <dbReference type="ARBA" id="ARBA00022692"/>
    </source>
</evidence>
<dbReference type="InterPro" id="IPR014851">
    <property type="entry name" value="BCS1_N"/>
</dbReference>
<dbReference type="Pfam" id="PF00004">
    <property type="entry name" value="AAA"/>
    <property type="match status" value="1"/>
</dbReference>
<evidence type="ECO:0000256" key="10">
    <source>
        <dbReference type="ARBA" id="ARBA00047202"/>
    </source>
</evidence>
<dbReference type="WBParaSite" id="ALUE_0001709301-mRNA-1">
    <property type="protein sequence ID" value="ALUE_0001709301-mRNA-1"/>
    <property type="gene ID" value="ALUE_0001709301"/>
</dbReference>
<feature type="transmembrane region" description="Helical" evidence="13">
    <location>
        <begin position="347"/>
        <end position="368"/>
    </location>
</feature>
<evidence type="ECO:0000313" key="16">
    <source>
        <dbReference type="WBParaSite" id="ALUE_0001709301-mRNA-1"/>
    </source>
</evidence>
<feature type="coiled-coil region" evidence="12">
    <location>
        <begin position="114"/>
        <end position="141"/>
    </location>
</feature>
<dbReference type="InterPro" id="IPR003959">
    <property type="entry name" value="ATPase_AAA_core"/>
</dbReference>
<dbReference type="Pfam" id="PF08740">
    <property type="entry name" value="BCS1_N"/>
    <property type="match status" value="1"/>
</dbReference>
<dbReference type="GO" id="GO:0016887">
    <property type="term" value="F:ATP hydrolysis activity"/>
    <property type="evidence" value="ECO:0007669"/>
    <property type="project" value="InterPro"/>
</dbReference>
<feature type="transmembrane region" description="Helical" evidence="13">
    <location>
        <begin position="380"/>
        <end position="401"/>
    </location>
</feature>
<dbReference type="GO" id="GO:0031966">
    <property type="term" value="C:mitochondrial membrane"/>
    <property type="evidence" value="ECO:0007669"/>
    <property type="project" value="UniProtKB-SubCell"/>
</dbReference>
<keyword evidence="4" id="KW-0378">Hydrolase</keyword>
<keyword evidence="15" id="KW-1185">Reference proteome</keyword>
<comment type="subcellular location">
    <subcellularLocation>
        <location evidence="1">Mitochondrion membrane</location>
    </subcellularLocation>
</comment>
<dbReference type="Proteomes" id="UP000036681">
    <property type="component" value="Unplaced"/>
</dbReference>
<dbReference type="SUPFAM" id="SSF52799">
    <property type="entry name" value="(Phosphotyrosine protein) phosphatases II"/>
    <property type="match status" value="1"/>
</dbReference>
<dbReference type="InterPro" id="IPR003960">
    <property type="entry name" value="ATPase_AAA_CS"/>
</dbReference>
<evidence type="ECO:0000313" key="15">
    <source>
        <dbReference type="Proteomes" id="UP000036681"/>
    </source>
</evidence>
<keyword evidence="3" id="KW-0547">Nucleotide-binding</keyword>
<dbReference type="Gene3D" id="3.90.190.10">
    <property type="entry name" value="Protein tyrosine phosphatase superfamily"/>
    <property type="match status" value="1"/>
</dbReference>
<dbReference type="PROSITE" id="PS00674">
    <property type="entry name" value="AAA"/>
    <property type="match status" value="1"/>
</dbReference>
<evidence type="ECO:0000256" key="9">
    <source>
        <dbReference type="ARBA" id="ARBA00047182"/>
    </source>
</evidence>
<reference evidence="16" key="1">
    <citation type="submission" date="2016-03" db="UniProtKB">
        <authorList>
            <consortium name="WormBaseParasite"/>
        </authorList>
    </citation>
    <scope>IDENTIFICATION</scope>
</reference>
<keyword evidence="12" id="KW-0175">Coiled coil</keyword>
<protein>
    <recommendedName>
        <fullName evidence="9">SKA complex subunit 1</fullName>
    </recommendedName>
    <alternativeName>
        <fullName evidence="10">Spindle and kinetochore-associated protein 1</fullName>
    </alternativeName>
</protein>
<evidence type="ECO:0000256" key="1">
    <source>
        <dbReference type="ARBA" id="ARBA00004325"/>
    </source>
</evidence>
<keyword evidence="2 13" id="KW-0812">Transmembrane</keyword>
<dbReference type="SUPFAM" id="SSF52540">
    <property type="entry name" value="P-loop containing nucleoside triphosphate hydrolases"/>
    <property type="match status" value="2"/>
</dbReference>
<evidence type="ECO:0000256" key="6">
    <source>
        <dbReference type="ARBA" id="ARBA00022989"/>
    </source>
</evidence>
<dbReference type="SMART" id="SM01024">
    <property type="entry name" value="BCS1_N"/>
    <property type="match status" value="1"/>
</dbReference>
<dbReference type="Pfam" id="PF07160">
    <property type="entry name" value="SKA1"/>
    <property type="match status" value="1"/>
</dbReference>
<dbReference type="InterPro" id="IPR029021">
    <property type="entry name" value="Prot-tyrosine_phosphatase-like"/>
</dbReference>
<keyword evidence="7" id="KW-0496">Mitochondrion</keyword>
<dbReference type="Pfam" id="PF25426">
    <property type="entry name" value="AAA_lid_BCS1"/>
    <property type="match status" value="1"/>
</dbReference>